<gene>
    <name evidence="11" type="primary">ORF78320</name>
</gene>
<evidence type="ECO:0000256" key="4">
    <source>
        <dbReference type="ARBA" id="ARBA00022490"/>
    </source>
</evidence>
<comment type="subcellular location">
    <subcellularLocation>
        <location evidence="2">Cytoplasm</location>
    </subcellularLocation>
    <subcellularLocation>
        <location evidence="1">Nucleus</location>
    </subcellularLocation>
</comment>
<keyword evidence="4" id="KW-0963">Cytoplasm</keyword>
<protein>
    <recommendedName>
        <fullName evidence="3">protein-histidine N-methyltransferase</fullName>
        <ecNumber evidence="3">2.1.1.85</ecNumber>
    </recommendedName>
</protein>
<dbReference type="SUPFAM" id="SSF53335">
    <property type="entry name" value="S-adenosyl-L-methionine-dependent methyltransferases"/>
    <property type="match status" value="1"/>
</dbReference>
<comment type="similarity">
    <text evidence="9">Belongs to the methyltransferase superfamily. METTL18 family.</text>
</comment>
<dbReference type="GO" id="GO:0032259">
    <property type="term" value="P:methylation"/>
    <property type="evidence" value="ECO:0007669"/>
    <property type="project" value="UniProtKB-KW"/>
</dbReference>
<dbReference type="GO" id="GO:0005737">
    <property type="term" value="C:cytoplasm"/>
    <property type="evidence" value="ECO:0007669"/>
    <property type="project" value="UniProtKB-SubCell"/>
</dbReference>
<dbReference type="PANTHER" id="PTHR14614">
    <property type="entry name" value="HEPATOCELLULAR CARCINOMA-ASSOCIATED ANTIGEN"/>
    <property type="match status" value="1"/>
</dbReference>
<keyword evidence="7" id="KW-0949">S-adenosyl-L-methionine</keyword>
<evidence type="ECO:0000256" key="7">
    <source>
        <dbReference type="ARBA" id="ARBA00022691"/>
    </source>
</evidence>
<keyword evidence="5" id="KW-0489">Methyltransferase</keyword>
<organism evidence="11">
    <name type="scientific">Arion vulgaris</name>
    <dbReference type="NCBI Taxonomy" id="1028688"/>
    <lineage>
        <taxon>Eukaryota</taxon>
        <taxon>Metazoa</taxon>
        <taxon>Spiralia</taxon>
        <taxon>Lophotrochozoa</taxon>
        <taxon>Mollusca</taxon>
        <taxon>Gastropoda</taxon>
        <taxon>Heterobranchia</taxon>
        <taxon>Euthyneura</taxon>
        <taxon>Panpulmonata</taxon>
        <taxon>Eupulmonata</taxon>
        <taxon>Stylommatophora</taxon>
        <taxon>Helicina</taxon>
        <taxon>Arionoidea</taxon>
        <taxon>Arionidae</taxon>
        <taxon>Arion</taxon>
    </lineage>
</organism>
<dbReference type="CDD" id="cd02440">
    <property type="entry name" value="AdoMet_MTases"/>
    <property type="match status" value="1"/>
</dbReference>
<evidence type="ECO:0000256" key="6">
    <source>
        <dbReference type="ARBA" id="ARBA00022679"/>
    </source>
</evidence>
<dbReference type="InterPro" id="IPR029063">
    <property type="entry name" value="SAM-dependent_MTases_sf"/>
</dbReference>
<evidence type="ECO:0000256" key="10">
    <source>
        <dbReference type="SAM" id="MobiDB-lite"/>
    </source>
</evidence>
<dbReference type="EC" id="2.1.1.85" evidence="3"/>
<dbReference type="Pfam" id="PF10294">
    <property type="entry name" value="Methyltransf_16"/>
    <property type="match status" value="1"/>
</dbReference>
<evidence type="ECO:0000256" key="3">
    <source>
        <dbReference type="ARBA" id="ARBA00012533"/>
    </source>
</evidence>
<evidence type="ECO:0000313" key="11">
    <source>
        <dbReference type="EMBL" id="CEK71428.1"/>
    </source>
</evidence>
<dbReference type="InterPro" id="IPR019410">
    <property type="entry name" value="Methyltransf_16"/>
</dbReference>
<evidence type="ECO:0000256" key="5">
    <source>
        <dbReference type="ARBA" id="ARBA00022603"/>
    </source>
</evidence>
<name>A0A0B6ZSC3_9EUPU</name>
<accession>A0A0B6ZSC3</accession>
<keyword evidence="8" id="KW-0539">Nucleus</keyword>
<dbReference type="GO" id="GO:0005634">
    <property type="term" value="C:nucleus"/>
    <property type="evidence" value="ECO:0007669"/>
    <property type="project" value="UniProtKB-SubCell"/>
</dbReference>
<feature type="region of interest" description="Disordered" evidence="10">
    <location>
        <begin position="1"/>
        <end position="20"/>
    </location>
</feature>
<dbReference type="Gene3D" id="3.40.50.150">
    <property type="entry name" value="Vaccinia Virus protein VP39"/>
    <property type="match status" value="1"/>
</dbReference>
<evidence type="ECO:0000256" key="8">
    <source>
        <dbReference type="ARBA" id="ARBA00023242"/>
    </source>
</evidence>
<reference evidence="11" key="1">
    <citation type="submission" date="2014-12" db="EMBL/GenBank/DDBJ databases">
        <title>Insight into the proteome of Arion vulgaris.</title>
        <authorList>
            <person name="Aradska J."/>
            <person name="Bulat T."/>
            <person name="Smidak R."/>
            <person name="Sarate P."/>
            <person name="Gangsoo J."/>
            <person name="Sialana F."/>
            <person name="Bilban M."/>
            <person name="Lubec G."/>
        </authorList>
    </citation>
    <scope>NUCLEOTIDE SEQUENCE</scope>
    <source>
        <tissue evidence="11">Skin</tissue>
    </source>
</reference>
<dbReference type="GO" id="GO:0018064">
    <property type="term" value="F:protein-L-histidine N-tele-methyltransferase activity"/>
    <property type="evidence" value="ECO:0007669"/>
    <property type="project" value="UniProtKB-EC"/>
</dbReference>
<evidence type="ECO:0000256" key="2">
    <source>
        <dbReference type="ARBA" id="ARBA00004496"/>
    </source>
</evidence>
<sequence length="314" mass="35213">MSFMFDFDLSDEDRDNETSQNVVVNGEVTPTKLRTTHVQPLPAAEITEFYSDMIISKFEQKTLLFGDICLQVIDTSTLEERLLEDREISCVLKGSDNLSEAVNSHSDLVAGVYEGGLKIWECSMDLAEFLSSHPIGTAVDLKGKSVLELGCGAGLPGLYCYKRGANQVDFQDYNEEVLKLITHANVISNQMEPNVSSSLFRYFAGDWSSFSILAKEKNLKYDVILTAETIYNADNYCKLHDVFKAVLTDDGKIFLAAKTYYFGVGGSVDAFIEYVRKENCFSIDIVHTYSKGVQRKILQLHRLVDHPSQVTKTE</sequence>
<dbReference type="PANTHER" id="PTHR14614:SF39">
    <property type="entry name" value="HISTIDINE PROTEIN METHYLTRANSFERASE 1 HOMOLOG"/>
    <property type="match status" value="1"/>
</dbReference>
<dbReference type="EMBL" id="HACG01024563">
    <property type="protein sequence ID" value="CEK71428.1"/>
    <property type="molecule type" value="Transcribed_RNA"/>
</dbReference>
<proteinExistence type="inferred from homology"/>
<keyword evidence="6" id="KW-0808">Transferase</keyword>
<evidence type="ECO:0000256" key="1">
    <source>
        <dbReference type="ARBA" id="ARBA00004123"/>
    </source>
</evidence>
<dbReference type="AlphaFoldDB" id="A0A0B6ZSC3"/>
<evidence type="ECO:0000256" key="9">
    <source>
        <dbReference type="ARBA" id="ARBA00038126"/>
    </source>
</evidence>